<dbReference type="InterPro" id="IPR050330">
    <property type="entry name" value="Bact_OuterMem_StrucFunc"/>
</dbReference>
<organism evidence="8 9">
    <name type="scientific">Ravibacter arvi</name>
    <dbReference type="NCBI Taxonomy" id="2051041"/>
    <lineage>
        <taxon>Bacteria</taxon>
        <taxon>Pseudomonadati</taxon>
        <taxon>Bacteroidota</taxon>
        <taxon>Cytophagia</taxon>
        <taxon>Cytophagales</taxon>
        <taxon>Spirosomataceae</taxon>
        <taxon>Ravibacter</taxon>
    </lineage>
</organism>
<dbReference type="InterPro" id="IPR006665">
    <property type="entry name" value="OmpA-like"/>
</dbReference>
<evidence type="ECO:0000313" key="9">
    <source>
        <dbReference type="Proteomes" id="UP001501508"/>
    </source>
</evidence>
<evidence type="ECO:0000256" key="2">
    <source>
        <dbReference type="ARBA" id="ARBA00023136"/>
    </source>
</evidence>
<feature type="region of interest" description="Disordered" evidence="5">
    <location>
        <begin position="374"/>
        <end position="395"/>
    </location>
</feature>
<keyword evidence="3" id="KW-0998">Cell outer membrane</keyword>
<dbReference type="RefSeq" id="WP_345027804.1">
    <property type="nucleotide sequence ID" value="NZ_BAABEY010000016.1"/>
</dbReference>
<name>A0ABP8LVV3_9BACT</name>
<dbReference type="CDD" id="cd07185">
    <property type="entry name" value="OmpA_C-like"/>
    <property type="match status" value="1"/>
</dbReference>
<sequence>MKSKLFFIFFLAVSGSVSASLAQVVTNNPEVEEASVNYVHITRVEITKAHTAIYLRFEDKQGTPEAAPRNIPPQLRRFYMPESNRPEIWIDPNTRLYKPGDINTKFKFLRAEGIPTNPERKSVESGEVVEFVAYFEPVTPGIEIIDFYEGKSSGNTVAWNFYGIHIKNPVPGKTPKKTAPEKKEDEAVSAEPVPEQNPGADAGLNGLTGAVLNSETGQPIAATISFVDEGDTVGITTRSGKFRIALEPGKIYTFKASAKGFGDEIWQLDPAEAPAGQRTFEHDFRLSPLTEGKTFTLENIYFETSSYKLLPESFGELDGFVRILAENPNLQIRVEGHTDSVGDFDKNVELSRQRAESVKQYLVGKGIAGERIETKGFGPTRPVAKGGSDEQRQKNRRVEIVILKS</sequence>
<dbReference type="InterPro" id="IPR008969">
    <property type="entry name" value="CarboxyPept-like_regulatory"/>
</dbReference>
<dbReference type="Gene3D" id="2.60.40.1120">
    <property type="entry name" value="Carboxypeptidase-like, regulatory domain"/>
    <property type="match status" value="1"/>
</dbReference>
<evidence type="ECO:0000256" key="5">
    <source>
        <dbReference type="SAM" id="MobiDB-lite"/>
    </source>
</evidence>
<keyword evidence="2 4" id="KW-0472">Membrane</keyword>
<dbReference type="InterPro" id="IPR006664">
    <property type="entry name" value="OMP_bac"/>
</dbReference>
<dbReference type="PROSITE" id="PS51123">
    <property type="entry name" value="OMPA_2"/>
    <property type="match status" value="1"/>
</dbReference>
<dbReference type="SUPFAM" id="SSF49464">
    <property type="entry name" value="Carboxypeptidase regulatory domain-like"/>
    <property type="match status" value="1"/>
</dbReference>
<proteinExistence type="predicted"/>
<evidence type="ECO:0000256" key="4">
    <source>
        <dbReference type="PROSITE-ProRule" id="PRU00473"/>
    </source>
</evidence>
<dbReference type="PANTHER" id="PTHR30329:SF21">
    <property type="entry name" value="LIPOPROTEIN YIAD-RELATED"/>
    <property type="match status" value="1"/>
</dbReference>
<dbReference type="Gene3D" id="3.30.1330.60">
    <property type="entry name" value="OmpA-like domain"/>
    <property type="match status" value="1"/>
</dbReference>
<gene>
    <name evidence="8" type="ORF">GCM10023091_15790</name>
</gene>
<feature type="signal peptide" evidence="6">
    <location>
        <begin position="1"/>
        <end position="19"/>
    </location>
</feature>
<feature type="chain" id="PRO_5045982253" description="OmpA-like domain-containing protein" evidence="6">
    <location>
        <begin position="20"/>
        <end position="405"/>
    </location>
</feature>
<reference evidence="9" key="1">
    <citation type="journal article" date="2019" name="Int. J. Syst. Evol. Microbiol.">
        <title>The Global Catalogue of Microorganisms (GCM) 10K type strain sequencing project: providing services to taxonomists for standard genome sequencing and annotation.</title>
        <authorList>
            <consortium name="The Broad Institute Genomics Platform"/>
            <consortium name="The Broad Institute Genome Sequencing Center for Infectious Disease"/>
            <person name="Wu L."/>
            <person name="Ma J."/>
        </authorList>
    </citation>
    <scope>NUCLEOTIDE SEQUENCE [LARGE SCALE GENOMIC DNA]</scope>
    <source>
        <strain evidence="9">JCM 31920</strain>
    </source>
</reference>
<comment type="subcellular location">
    <subcellularLocation>
        <location evidence="1">Cell outer membrane</location>
    </subcellularLocation>
</comment>
<feature type="domain" description="OmpA-like" evidence="7">
    <location>
        <begin position="289"/>
        <end position="405"/>
    </location>
</feature>
<evidence type="ECO:0000256" key="6">
    <source>
        <dbReference type="SAM" id="SignalP"/>
    </source>
</evidence>
<dbReference type="Proteomes" id="UP001501508">
    <property type="component" value="Unassembled WGS sequence"/>
</dbReference>
<dbReference type="PRINTS" id="PR01021">
    <property type="entry name" value="OMPADOMAIN"/>
</dbReference>
<protein>
    <recommendedName>
        <fullName evidence="7">OmpA-like domain-containing protein</fullName>
    </recommendedName>
</protein>
<keyword evidence="9" id="KW-1185">Reference proteome</keyword>
<feature type="region of interest" description="Disordered" evidence="5">
    <location>
        <begin position="170"/>
        <end position="200"/>
    </location>
</feature>
<keyword evidence="6" id="KW-0732">Signal</keyword>
<dbReference type="Pfam" id="PF00691">
    <property type="entry name" value="OmpA"/>
    <property type="match status" value="1"/>
</dbReference>
<dbReference type="SUPFAM" id="SSF103088">
    <property type="entry name" value="OmpA-like"/>
    <property type="match status" value="1"/>
</dbReference>
<dbReference type="InterPro" id="IPR036737">
    <property type="entry name" value="OmpA-like_sf"/>
</dbReference>
<dbReference type="EMBL" id="BAABEY010000016">
    <property type="protein sequence ID" value="GAA4437046.1"/>
    <property type="molecule type" value="Genomic_DNA"/>
</dbReference>
<comment type="caution">
    <text evidence="8">The sequence shown here is derived from an EMBL/GenBank/DDBJ whole genome shotgun (WGS) entry which is preliminary data.</text>
</comment>
<evidence type="ECO:0000256" key="1">
    <source>
        <dbReference type="ARBA" id="ARBA00004442"/>
    </source>
</evidence>
<dbReference type="PANTHER" id="PTHR30329">
    <property type="entry name" value="STATOR ELEMENT OF FLAGELLAR MOTOR COMPLEX"/>
    <property type="match status" value="1"/>
</dbReference>
<evidence type="ECO:0000259" key="7">
    <source>
        <dbReference type="PROSITE" id="PS51123"/>
    </source>
</evidence>
<evidence type="ECO:0000256" key="3">
    <source>
        <dbReference type="ARBA" id="ARBA00023237"/>
    </source>
</evidence>
<evidence type="ECO:0000313" key="8">
    <source>
        <dbReference type="EMBL" id="GAA4437046.1"/>
    </source>
</evidence>
<accession>A0ABP8LVV3</accession>